<dbReference type="InterPro" id="IPR036047">
    <property type="entry name" value="F-box-like_dom_sf"/>
</dbReference>
<dbReference type="CDD" id="cd09917">
    <property type="entry name" value="F-box_SF"/>
    <property type="match status" value="1"/>
</dbReference>
<reference evidence="6" key="1">
    <citation type="submission" date="2014-03" db="EMBL/GenBank/DDBJ databases">
        <authorList>
            <person name="Aksoy S."/>
            <person name="Warren W."/>
            <person name="Wilson R.K."/>
        </authorList>
    </citation>
    <scope>NUCLEOTIDE SEQUENCE [LARGE SCALE GENOMIC DNA]</scope>
    <source>
        <strain evidence="6">IAEA</strain>
    </source>
</reference>
<keyword evidence="2 3" id="KW-0694">RNA-binding</keyword>
<dbReference type="SUPFAM" id="SSF54928">
    <property type="entry name" value="RNA-binding domain, RBD"/>
    <property type="match status" value="1"/>
</dbReference>
<dbReference type="PANTHER" id="PTHR13318:SF105">
    <property type="entry name" value="F-BOX_LRR-REPEAT PROTEIN 3"/>
    <property type="match status" value="1"/>
</dbReference>
<dbReference type="Gene3D" id="3.80.10.10">
    <property type="entry name" value="Ribonuclease Inhibitor"/>
    <property type="match status" value="2"/>
</dbReference>
<dbReference type="Pfam" id="PF00646">
    <property type="entry name" value="F-box"/>
    <property type="match status" value="1"/>
</dbReference>
<dbReference type="AlphaFoldDB" id="A0A1B0AHX9"/>
<dbReference type="Proteomes" id="UP000092445">
    <property type="component" value="Unassembled WGS sequence"/>
</dbReference>
<protein>
    <recommendedName>
        <fullName evidence="4">RRM domain-containing protein</fullName>
    </recommendedName>
</protein>
<accession>A0A1B0AHX9</accession>
<keyword evidence="6" id="KW-1185">Reference proteome</keyword>
<dbReference type="SMART" id="SM00367">
    <property type="entry name" value="LRR_CC"/>
    <property type="match status" value="3"/>
</dbReference>
<dbReference type="GO" id="GO:0003723">
    <property type="term" value="F:RNA binding"/>
    <property type="evidence" value="ECO:0007669"/>
    <property type="project" value="UniProtKB-UniRule"/>
</dbReference>
<evidence type="ECO:0000256" key="1">
    <source>
        <dbReference type="ARBA" id="ARBA00022786"/>
    </source>
</evidence>
<proteinExistence type="predicted"/>
<name>A0A1B0AHX9_GLOPL</name>
<evidence type="ECO:0000259" key="4">
    <source>
        <dbReference type="PROSITE" id="PS50102"/>
    </source>
</evidence>
<evidence type="ECO:0000313" key="6">
    <source>
        <dbReference type="Proteomes" id="UP000092445"/>
    </source>
</evidence>
<organism evidence="5 6">
    <name type="scientific">Glossina pallidipes</name>
    <name type="common">Tsetse fly</name>
    <dbReference type="NCBI Taxonomy" id="7398"/>
    <lineage>
        <taxon>Eukaryota</taxon>
        <taxon>Metazoa</taxon>
        <taxon>Ecdysozoa</taxon>
        <taxon>Arthropoda</taxon>
        <taxon>Hexapoda</taxon>
        <taxon>Insecta</taxon>
        <taxon>Pterygota</taxon>
        <taxon>Neoptera</taxon>
        <taxon>Endopterygota</taxon>
        <taxon>Diptera</taxon>
        <taxon>Brachycera</taxon>
        <taxon>Muscomorpha</taxon>
        <taxon>Hippoboscoidea</taxon>
        <taxon>Glossinidae</taxon>
        <taxon>Glossina</taxon>
    </lineage>
</organism>
<evidence type="ECO:0000256" key="3">
    <source>
        <dbReference type="PROSITE-ProRule" id="PRU00176"/>
    </source>
</evidence>
<evidence type="ECO:0000256" key="2">
    <source>
        <dbReference type="ARBA" id="ARBA00022884"/>
    </source>
</evidence>
<dbReference type="PANTHER" id="PTHR13318">
    <property type="entry name" value="PARTNER OF PAIRED, ISOFORM B-RELATED"/>
    <property type="match status" value="1"/>
</dbReference>
<dbReference type="InterPro" id="IPR032675">
    <property type="entry name" value="LRR_dom_sf"/>
</dbReference>
<dbReference type="EnsemblMetazoa" id="GPAI046383-RA">
    <property type="protein sequence ID" value="GPAI046383-PA"/>
    <property type="gene ID" value="GPAI046383"/>
</dbReference>
<dbReference type="GO" id="GO:0031146">
    <property type="term" value="P:SCF-dependent proteasomal ubiquitin-dependent protein catabolic process"/>
    <property type="evidence" value="ECO:0007669"/>
    <property type="project" value="TreeGrafter"/>
</dbReference>
<feature type="domain" description="RRM" evidence="4">
    <location>
        <begin position="27"/>
        <end position="107"/>
    </location>
</feature>
<dbReference type="InterPro" id="IPR035979">
    <property type="entry name" value="RBD_domain_sf"/>
</dbReference>
<dbReference type="InterPro" id="IPR012677">
    <property type="entry name" value="Nucleotide-bd_a/b_plait_sf"/>
</dbReference>
<keyword evidence="1" id="KW-0833">Ubl conjugation pathway</keyword>
<dbReference type="SUPFAM" id="SSF52047">
    <property type="entry name" value="RNI-like"/>
    <property type="match status" value="1"/>
</dbReference>
<dbReference type="SUPFAM" id="SSF81383">
    <property type="entry name" value="F-box domain"/>
    <property type="match status" value="1"/>
</dbReference>
<dbReference type="Gene3D" id="3.30.70.330">
    <property type="match status" value="1"/>
</dbReference>
<dbReference type="PROSITE" id="PS50102">
    <property type="entry name" value="RRM"/>
    <property type="match status" value="1"/>
</dbReference>
<dbReference type="VEuPathDB" id="VectorBase:GPAI046383"/>
<dbReference type="InterPro" id="IPR001810">
    <property type="entry name" value="F-box_dom"/>
</dbReference>
<dbReference type="GO" id="GO:0019005">
    <property type="term" value="C:SCF ubiquitin ligase complex"/>
    <property type="evidence" value="ECO:0007669"/>
    <property type="project" value="TreeGrafter"/>
</dbReference>
<dbReference type="SMART" id="SM00360">
    <property type="entry name" value="RRM"/>
    <property type="match status" value="1"/>
</dbReference>
<dbReference type="InterPro" id="IPR006553">
    <property type="entry name" value="Leu-rich_rpt_Cys-con_subtyp"/>
</dbReference>
<sequence length="568" mass="65863">MAFADDVNDNFVIVGDRAYTEDKILIYNVFLYRIPTSIGDADLAKYFQRYGRIADLRTKKPLEQDARYKPTKIGFLNFADAFAASNVLRKRTHFIKTEPVSVKACDSWHQPNTDLNCIETKMITNNDLIPPTALIFILNDDCLEYICKYLELRDRIQFARACKRFHNVFMLTSKIAYKTLLLDDIRTFTLWQVRQFLEMIGPFVETLKGQIRHKQWMRFAEFLNRYCRNVKSLLLYDSVFKASFLKKFLIGMTSLKVLELHYAGLSNGCMEVLKEIPNLRVLRLSMNYDLNGSMLNELPAIEELSLYSSALKPIYLKEICISMTVLRILDVRRCDKLNTTAFRAIANHCRNLETLKISCYKSRFECIAKLPKLKNLELVAEIAMRPEVFIELAKHKSDQLESLTLKGLVCINSANVSRICELKKLKVLRCSESNGLNNMWLRQLSELSALEEIDVAGCEGISNTGLLDFLRKCRKLKRLNIIRCEQLTAEFILDACNILRIPRRENCLLILAHKSGINQFAIDRNEIAKCSHFMKITFDLPPFESRCYDDLDDNHLYPPSDQLEEDFY</sequence>
<dbReference type="STRING" id="7398.A0A1B0AHX9"/>
<dbReference type="InterPro" id="IPR000504">
    <property type="entry name" value="RRM_dom"/>
</dbReference>
<reference evidence="5" key="2">
    <citation type="submission" date="2020-05" db="UniProtKB">
        <authorList>
            <consortium name="EnsemblMetazoa"/>
        </authorList>
    </citation>
    <scope>IDENTIFICATION</scope>
    <source>
        <strain evidence="5">IAEA</strain>
    </source>
</reference>
<evidence type="ECO:0000313" key="5">
    <source>
        <dbReference type="EnsemblMetazoa" id="GPAI046383-PA"/>
    </source>
</evidence>